<dbReference type="Proteomes" id="UP000001055">
    <property type="component" value="Unassembled WGS sequence"/>
</dbReference>
<evidence type="ECO:0000313" key="3">
    <source>
        <dbReference type="Proteomes" id="UP000001055"/>
    </source>
</evidence>
<dbReference type="InParanoid" id="Q0UVL2"/>
<name>Q0UVL2_PHANO</name>
<gene>
    <name evidence="2" type="ORF">SNOG_04202</name>
</gene>
<reference evidence="3" key="1">
    <citation type="journal article" date="2007" name="Plant Cell">
        <title>Dothideomycete-plant interactions illuminated by genome sequencing and EST analysis of the wheat pathogen Stagonospora nodorum.</title>
        <authorList>
            <person name="Hane J.K."/>
            <person name="Lowe R.G."/>
            <person name="Solomon P.S."/>
            <person name="Tan K.C."/>
            <person name="Schoch C.L."/>
            <person name="Spatafora J.W."/>
            <person name="Crous P.W."/>
            <person name="Kodira C."/>
            <person name="Birren B.W."/>
            <person name="Galagan J.E."/>
            <person name="Torriani S.F."/>
            <person name="McDonald B.A."/>
            <person name="Oliver R.P."/>
        </authorList>
    </citation>
    <scope>NUCLEOTIDE SEQUENCE [LARGE SCALE GENOMIC DNA]</scope>
    <source>
        <strain evidence="3">SN15 / ATCC MYA-4574 / FGSC 10173</strain>
    </source>
</reference>
<dbReference type="EMBL" id="CH445330">
    <property type="protein sequence ID" value="EAT87962.1"/>
    <property type="molecule type" value="Genomic_DNA"/>
</dbReference>
<dbReference type="GeneID" id="5971494"/>
<dbReference type="KEGG" id="pno:SNOG_04202"/>
<proteinExistence type="predicted"/>
<feature type="region of interest" description="Disordered" evidence="1">
    <location>
        <begin position="1"/>
        <end position="35"/>
    </location>
</feature>
<dbReference type="AlphaFoldDB" id="Q0UVL2"/>
<feature type="compositionally biased region" description="Polar residues" evidence="1">
    <location>
        <begin position="23"/>
        <end position="35"/>
    </location>
</feature>
<evidence type="ECO:0000256" key="1">
    <source>
        <dbReference type="SAM" id="MobiDB-lite"/>
    </source>
</evidence>
<accession>Q0UVL2</accession>
<dbReference type="RefSeq" id="XP_001794626.1">
    <property type="nucleotide sequence ID" value="XM_001794574.1"/>
</dbReference>
<protein>
    <submittedName>
        <fullName evidence="2">Uncharacterized protein</fullName>
    </submittedName>
</protein>
<organism evidence="2 3">
    <name type="scientific">Phaeosphaeria nodorum (strain SN15 / ATCC MYA-4574 / FGSC 10173)</name>
    <name type="common">Glume blotch fungus</name>
    <name type="synonym">Parastagonospora nodorum</name>
    <dbReference type="NCBI Taxonomy" id="321614"/>
    <lineage>
        <taxon>Eukaryota</taxon>
        <taxon>Fungi</taxon>
        <taxon>Dikarya</taxon>
        <taxon>Ascomycota</taxon>
        <taxon>Pezizomycotina</taxon>
        <taxon>Dothideomycetes</taxon>
        <taxon>Pleosporomycetidae</taxon>
        <taxon>Pleosporales</taxon>
        <taxon>Pleosporineae</taxon>
        <taxon>Phaeosphaeriaceae</taxon>
        <taxon>Parastagonospora</taxon>
    </lineage>
</organism>
<sequence>MAPGISPRMQDGRTLRQSRRGAASNTHLGTVFSGKSVQSPRVPGWMMLPATSLLTTPSLRSPSVGLADAACINMDKNLGTAKPGALAPHDFRHHAARATTPGRPSYVPACPCLMSSTRACTAENLLSR</sequence>
<evidence type="ECO:0000313" key="2">
    <source>
        <dbReference type="EMBL" id="EAT87962.1"/>
    </source>
</evidence>